<evidence type="ECO:0000313" key="3">
    <source>
        <dbReference type="Proteomes" id="UP000006620"/>
    </source>
</evidence>
<dbReference type="PATRIC" id="fig|1036673.3.peg.4681"/>
<feature type="transmembrane region" description="Helical" evidence="1">
    <location>
        <begin position="63"/>
        <end position="82"/>
    </location>
</feature>
<feature type="transmembrane region" description="Helical" evidence="1">
    <location>
        <begin position="102"/>
        <end position="124"/>
    </location>
</feature>
<dbReference type="Proteomes" id="UP000006620">
    <property type="component" value="Chromosome"/>
</dbReference>
<dbReference type="KEGG" id="pms:KNP414_05066"/>
<reference evidence="3" key="1">
    <citation type="submission" date="2011-06" db="EMBL/GenBank/DDBJ databases">
        <title>Complete genome sequence of Paenibacillus mucilaginosus KNP414.</title>
        <authorList>
            <person name="Wang J."/>
            <person name="Hu S."/>
            <person name="Hu X."/>
            <person name="Zhang B."/>
            <person name="Dong D."/>
            <person name="Zhang S."/>
            <person name="Zhao K."/>
            <person name="Wu D."/>
        </authorList>
    </citation>
    <scope>NUCLEOTIDE SEQUENCE [LARGE SCALE GENOMIC DNA]</scope>
    <source>
        <strain evidence="3">KNP414</strain>
    </source>
</reference>
<keyword evidence="1" id="KW-0472">Membrane</keyword>
<evidence type="ECO:0000256" key="1">
    <source>
        <dbReference type="SAM" id="Phobius"/>
    </source>
</evidence>
<proteinExistence type="predicted"/>
<feature type="transmembrane region" description="Helical" evidence="1">
    <location>
        <begin position="39"/>
        <end position="56"/>
    </location>
</feature>
<protein>
    <submittedName>
        <fullName evidence="2">Uncharacterized protein</fullName>
    </submittedName>
</protein>
<organism evidence="2 3">
    <name type="scientific">Paenibacillus mucilaginosus (strain KNP414)</name>
    <dbReference type="NCBI Taxonomy" id="1036673"/>
    <lineage>
        <taxon>Bacteria</taxon>
        <taxon>Bacillati</taxon>
        <taxon>Bacillota</taxon>
        <taxon>Bacilli</taxon>
        <taxon>Bacillales</taxon>
        <taxon>Paenibacillaceae</taxon>
        <taxon>Paenibacillus</taxon>
    </lineage>
</organism>
<reference evidence="2 3" key="2">
    <citation type="journal article" date="2013" name="Genome Announc.">
        <title>Genome Sequence of Growth-Improving Paenibacillus mucilaginosus Strain KNP414.</title>
        <authorList>
            <person name="Lu J.J."/>
            <person name="Wang J.F."/>
            <person name="Hu X.F."/>
        </authorList>
    </citation>
    <scope>NUCLEOTIDE SEQUENCE [LARGE SCALE GENOMIC DNA]</scope>
    <source>
        <strain evidence="2 3">KNP414</strain>
    </source>
</reference>
<keyword evidence="1" id="KW-1133">Transmembrane helix</keyword>
<evidence type="ECO:0000313" key="2">
    <source>
        <dbReference type="EMBL" id="AEI43590.1"/>
    </source>
</evidence>
<accession>F8F6S4</accession>
<dbReference type="RefSeq" id="WP_013918743.1">
    <property type="nucleotide sequence ID" value="NC_015690.1"/>
</dbReference>
<name>F8F6S4_PAEMK</name>
<gene>
    <name evidence="2" type="ordered locus">KNP414_05066</name>
</gene>
<dbReference type="HOGENOM" id="CLU_1711434_0_0_9"/>
<dbReference type="AlphaFoldDB" id="F8F6S4"/>
<sequence>MRWLLALGVGIEITGIVWDTLYHEKYGYDELYFIPPAHYLDLVGAPLLFITALLLLRKGKGTLWPYYGIMAGAVLQTIGWVWDNFFYHLRGIEPGPLAPPHLALNFGLLFMVLFTVCAFIAAAVHRFRNKSGPPMTAEKGMK</sequence>
<keyword evidence="1" id="KW-0812">Transmembrane</keyword>
<dbReference type="EMBL" id="CP002869">
    <property type="protein sequence ID" value="AEI43590.1"/>
    <property type="molecule type" value="Genomic_DNA"/>
</dbReference>